<dbReference type="AlphaFoldDB" id="A0A2N5RTY3"/>
<protein>
    <submittedName>
        <fullName evidence="1">Uncharacterized protein</fullName>
    </submittedName>
</protein>
<feature type="non-terminal residue" evidence="1">
    <location>
        <position position="1"/>
    </location>
</feature>
<organism evidence="1 2">
    <name type="scientific">Puccinia coronata f. sp. avenae</name>
    <dbReference type="NCBI Taxonomy" id="200324"/>
    <lineage>
        <taxon>Eukaryota</taxon>
        <taxon>Fungi</taxon>
        <taxon>Dikarya</taxon>
        <taxon>Basidiomycota</taxon>
        <taxon>Pucciniomycotina</taxon>
        <taxon>Pucciniomycetes</taxon>
        <taxon>Pucciniales</taxon>
        <taxon>Pucciniaceae</taxon>
        <taxon>Puccinia</taxon>
    </lineage>
</organism>
<evidence type="ECO:0000313" key="1">
    <source>
        <dbReference type="EMBL" id="PLW04457.1"/>
    </source>
</evidence>
<comment type="caution">
    <text evidence="1">The sequence shown here is derived from an EMBL/GenBank/DDBJ whole genome shotgun (WGS) entry which is preliminary data.</text>
</comment>
<sequence>AYGSGWNNAIWLRTRRPGLPRRVIKATRYDMAVISANRHHDRVMAMVSSPKWALLS</sequence>
<proteinExistence type="predicted"/>
<accession>A0A2N5RTY3</accession>
<dbReference type="EMBL" id="PGCI01001564">
    <property type="protein sequence ID" value="PLW04457.1"/>
    <property type="molecule type" value="Genomic_DNA"/>
</dbReference>
<dbReference type="Proteomes" id="UP000235392">
    <property type="component" value="Unassembled WGS sequence"/>
</dbReference>
<gene>
    <name evidence="1" type="ORF">PCASD_26900</name>
</gene>
<evidence type="ECO:0000313" key="2">
    <source>
        <dbReference type="Proteomes" id="UP000235392"/>
    </source>
</evidence>
<name>A0A2N5RTY3_9BASI</name>
<reference evidence="1 2" key="1">
    <citation type="submission" date="2017-11" db="EMBL/GenBank/DDBJ databases">
        <title>De novo assembly and phasing of dikaryotic genomes from two isolates of Puccinia coronata f. sp. avenae, the causal agent of oat crown rust.</title>
        <authorList>
            <person name="Miller M.E."/>
            <person name="Zhang Y."/>
            <person name="Omidvar V."/>
            <person name="Sperschneider J."/>
            <person name="Schwessinger B."/>
            <person name="Raley C."/>
            <person name="Palmer J.M."/>
            <person name="Garnica D."/>
            <person name="Upadhyaya N."/>
            <person name="Rathjen J."/>
            <person name="Taylor J.M."/>
            <person name="Park R.F."/>
            <person name="Dodds P.N."/>
            <person name="Hirsch C.D."/>
            <person name="Kianian S.F."/>
            <person name="Figueroa M."/>
        </authorList>
    </citation>
    <scope>NUCLEOTIDE SEQUENCE [LARGE SCALE GENOMIC DNA]</scope>
    <source>
        <strain evidence="1">12SD80</strain>
    </source>
</reference>